<evidence type="ECO:0000256" key="2">
    <source>
        <dbReference type="PROSITE-ProRule" id="PRU00176"/>
    </source>
</evidence>
<feature type="compositionally biased region" description="Pro residues" evidence="3">
    <location>
        <begin position="278"/>
        <end position="300"/>
    </location>
</feature>
<dbReference type="AlphaFoldDB" id="A0A226F085"/>
<organism evidence="5 6">
    <name type="scientific">Folsomia candida</name>
    <name type="common">Springtail</name>
    <dbReference type="NCBI Taxonomy" id="158441"/>
    <lineage>
        <taxon>Eukaryota</taxon>
        <taxon>Metazoa</taxon>
        <taxon>Ecdysozoa</taxon>
        <taxon>Arthropoda</taxon>
        <taxon>Hexapoda</taxon>
        <taxon>Collembola</taxon>
        <taxon>Entomobryomorpha</taxon>
        <taxon>Isotomoidea</taxon>
        <taxon>Isotomidae</taxon>
        <taxon>Proisotominae</taxon>
        <taxon>Folsomia</taxon>
    </lineage>
</organism>
<dbReference type="InterPro" id="IPR000504">
    <property type="entry name" value="RRM_dom"/>
</dbReference>
<evidence type="ECO:0000313" key="6">
    <source>
        <dbReference type="Proteomes" id="UP000198287"/>
    </source>
</evidence>
<protein>
    <submittedName>
        <fullName evidence="5">Protein split ends</fullName>
    </submittedName>
</protein>
<dbReference type="InterPro" id="IPR035979">
    <property type="entry name" value="RBD_domain_sf"/>
</dbReference>
<feature type="compositionally biased region" description="Low complexity" evidence="3">
    <location>
        <begin position="400"/>
        <end position="410"/>
    </location>
</feature>
<feature type="compositionally biased region" description="Low complexity" evidence="3">
    <location>
        <begin position="551"/>
        <end position="586"/>
    </location>
</feature>
<dbReference type="InterPro" id="IPR012677">
    <property type="entry name" value="Nucleotide-bd_a/b_plait_sf"/>
</dbReference>
<dbReference type="SMART" id="SM00360">
    <property type="entry name" value="RRM"/>
    <property type="match status" value="1"/>
</dbReference>
<keyword evidence="6" id="KW-1185">Reference proteome</keyword>
<feature type="compositionally biased region" description="Low complexity" evidence="3">
    <location>
        <begin position="640"/>
        <end position="656"/>
    </location>
</feature>
<evidence type="ECO:0000256" key="1">
    <source>
        <dbReference type="ARBA" id="ARBA00022884"/>
    </source>
</evidence>
<dbReference type="OrthoDB" id="6407164at2759"/>
<dbReference type="GO" id="GO:0003723">
    <property type="term" value="F:RNA binding"/>
    <property type="evidence" value="ECO:0007669"/>
    <property type="project" value="UniProtKB-UniRule"/>
</dbReference>
<feature type="compositionally biased region" description="Basic residues" evidence="3">
    <location>
        <begin position="689"/>
        <end position="698"/>
    </location>
</feature>
<feature type="compositionally biased region" description="Low complexity" evidence="3">
    <location>
        <begin position="666"/>
        <end position="680"/>
    </location>
</feature>
<feature type="compositionally biased region" description="Basic and acidic residues" evidence="3">
    <location>
        <begin position="451"/>
        <end position="468"/>
    </location>
</feature>
<comment type="caution">
    <text evidence="5">The sequence shown here is derived from an EMBL/GenBank/DDBJ whole genome shotgun (WGS) entry which is preliminary data.</text>
</comment>
<name>A0A226F085_FOLCA</name>
<evidence type="ECO:0000256" key="3">
    <source>
        <dbReference type="SAM" id="MobiDB-lite"/>
    </source>
</evidence>
<evidence type="ECO:0000313" key="5">
    <source>
        <dbReference type="EMBL" id="OXA62326.1"/>
    </source>
</evidence>
<evidence type="ECO:0000259" key="4">
    <source>
        <dbReference type="PROSITE" id="PS50102"/>
    </source>
</evidence>
<feature type="compositionally biased region" description="Polar residues" evidence="3">
    <location>
        <begin position="380"/>
        <end position="399"/>
    </location>
</feature>
<dbReference type="PROSITE" id="PS50102">
    <property type="entry name" value="RRM"/>
    <property type="match status" value="1"/>
</dbReference>
<feature type="region of interest" description="Disordered" evidence="3">
    <location>
        <begin position="362"/>
        <end position="699"/>
    </location>
</feature>
<dbReference type="Proteomes" id="UP000198287">
    <property type="component" value="Unassembled WGS sequence"/>
</dbReference>
<sequence length="843" mass="93266">MSDNNNAVTPIQESGILPISIINRRRAQFESCLKWEQFGGHNQQHQYHRRLLPPFTYRGNFFNPPPSSSHYHHPGITHESLHHYRNNRRQLLSRLPPPPTPQSQWCFRQFYHPPNPFRQVSPPVFRHCSSFLYQNKQQNQLPLPSSSNFFDGPQIPSFPHHYHHQHSKNFTNGASGMQNPFLDNSVNPFDIQAQSSTNRDFESTFQSSDSVLIPPLNFGNVLFPILPPAPPIQSNTGYHDSFVTCGEPNLNSLFDCPHPPAKIMQPGKFTVNRQNSLPPLPPPQDPQPKPPLPESSPSPPDLRKGHGRIQSVKLLEEVNSNNGGRPGKSATIAFIDIRSASKALRNVRTVAGQPIHISYYEPGSAPPPSFPPHNSHGEASVNSSETLVSPSQGNPSSNATTNNNVVVTNNCIPSTPGPGMYRQQRFSGGLHGQSEDSSSHFYDQPKSFRGGRGDEGFHGSRGRRENRPPFHSRHSFPADNRNYRSQWNYHHPEGRYAPPVHADEERPSIPSPVVHTPPSESGPNKPPRRAESPASSVSSRHLISKRRRSRSVSNSGSSDRGSSVGSRSRSGSRSSVSTSVSSSRSRSPSHHGNFPRSTGSNNNNTTDRFHHSSHSRHRYSRSRVLTTTRASDSRVRHNSRSPLAASPSSSTSSSPSPHRKISATHSPSHSPSSSKSYSPSRNAGGSQHHNNHHHHRRASSVELLAAIKIRNLPIRSSDTSLKDGLYHEYKKHGKVAWVRVNGTGPDRFAIVCFKSAEHATRAVSVSQGKLFFGCKIQVTPYKHAKGEDIIGGQDEENRLLVEDEPTSVGYPTRTVLITGLDATVTSAELQAVFDQYGDIVVSI</sequence>
<dbReference type="PANTHER" id="PTHR23189">
    <property type="entry name" value="RNA RECOGNITION MOTIF-CONTAINING"/>
    <property type="match status" value="1"/>
</dbReference>
<feature type="domain" description="RRM" evidence="4">
    <location>
        <begin position="705"/>
        <end position="783"/>
    </location>
</feature>
<reference evidence="5 6" key="1">
    <citation type="submission" date="2015-12" db="EMBL/GenBank/DDBJ databases">
        <title>The genome of Folsomia candida.</title>
        <authorList>
            <person name="Faddeeva A."/>
            <person name="Derks M.F."/>
            <person name="Anvar Y."/>
            <person name="Smit S."/>
            <person name="Van Straalen N."/>
            <person name="Roelofs D."/>
        </authorList>
    </citation>
    <scope>NUCLEOTIDE SEQUENCE [LARGE SCALE GENOMIC DNA]</scope>
    <source>
        <strain evidence="5 6">VU population</strain>
        <tissue evidence="5">Whole body</tissue>
    </source>
</reference>
<feature type="region of interest" description="Disordered" evidence="3">
    <location>
        <begin position="271"/>
        <end position="305"/>
    </location>
</feature>
<feature type="compositionally biased region" description="Basic residues" evidence="3">
    <location>
        <begin position="611"/>
        <end position="621"/>
    </location>
</feature>
<feature type="compositionally biased region" description="Polar residues" evidence="3">
    <location>
        <begin position="595"/>
        <end position="606"/>
    </location>
</feature>
<dbReference type="SUPFAM" id="SSF54928">
    <property type="entry name" value="RNA-binding domain, RBD"/>
    <property type="match status" value="1"/>
</dbReference>
<dbReference type="STRING" id="158441.A0A226F085"/>
<dbReference type="Gene3D" id="3.30.70.330">
    <property type="match status" value="1"/>
</dbReference>
<dbReference type="EMBL" id="LNIX01000001">
    <property type="protein sequence ID" value="OXA62326.1"/>
    <property type="molecule type" value="Genomic_DNA"/>
</dbReference>
<dbReference type="FunFam" id="3.30.70.330:FF:000088">
    <property type="entry name" value="msx2-interacting protein-like isoform X1"/>
    <property type="match status" value="1"/>
</dbReference>
<accession>A0A226F085</accession>
<dbReference type="InterPro" id="IPR034173">
    <property type="entry name" value="SHARP_RRM2"/>
</dbReference>
<dbReference type="CDD" id="cd12349">
    <property type="entry name" value="RRM2_SHARP"/>
    <property type="match status" value="1"/>
</dbReference>
<keyword evidence="1 2" id="KW-0694">RNA-binding</keyword>
<gene>
    <name evidence="5" type="ORF">Fcan01_02075</name>
</gene>
<proteinExistence type="predicted"/>